<evidence type="ECO:0000313" key="5">
    <source>
        <dbReference type="EMBL" id="SEG95344.1"/>
    </source>
</evidence>
<protein>
    <submittedName>
        <fullName evidence="5">DNA end-binding protein Ku</fullName>
    </submittedName>
</protein>
<dbReference type="InterPro" id="IPR009187">
    <property type="entry name" value="Prok_Ku"/>
</dbReference>
<dbReference type="GO" id="GO:0006303">
    <property type="term" value="P:double-strand break repair via nonhomologous end joining"/>
    <property type="evidence" value="ECO:0007669"/>
    <property type="project" value="InterPro"/>
</dbReference>
<evidence type="ECO:0000313" key="6">
    <source>
        <dbReference type="Proteomes" id="UP000236754"/>
    </source>
</evidence>
<dbReference type="RefSeq" id="WP_103891016.1">
    <property type="nucleotide sequence ID" value="NZ_FNVU01000033.1"/>
</dbReference>
<name>A0A1H6EEQ3_9ACTN</name>
<dbReference type="InterPro" id="IPR006164">
    <property type="entry name" value="DNA_bd_Ku70/Ku80"/>
</dbReference>
<dbReference type="Proteomes" id="UP000236754">
    <property type="component" value="Unassembled WGS sequence"/>
</dbReference>
<reference evidence="5 6" key="1">
    <citation type="submission" date="2016-10" db="EMBL/GenBank/DDBJ databases">
        <authorList>
            <person name="de Groot N.N."/>
        </authorList>
    </citation>
    <scope>NUCLEOTIDE SEQUENCE [LARGE SCALE GENOMIC DNA]</scope>
    <source>
        <strain evidence="5 6">CGMCC 4.2023</strain>
    </source>
</reference>
<organism evidence="5 6">
    <name type="scientific">Actinacidiphila yanglinensis</name>
    <dbReference type="NCBI Taxonomy" id="310779"/>
    <lineage>
        <taxon>Bacteria</taxon>
        <taxon>Bacillati</taxon>
        <taxon>Actinomycetota</taxon>
        <taxon>Actinomycetes</taxon>
        <taxon>Kitasatosporales</taxon>
        <taxon>Streptomycetaceae</taxon>
        <taxon>Actinacidiphila</taxon>
    </lineage>
</organism>
<accession>A0A1H6EEQ3</accession>
<dbReference type="EMBL" id="FNVU01000033">
    <property type="protein sequence ID" value="SEG95344.1"/>
    <property type="molecule type" value="Genomic_DNA"/>
</dbReference>
<gene>
    <name evidence="5" type="ORF">SAMN05216223_13330</name>
</gene>
<dbReference type="AlphaFoldDB" id="A0A1H6EEQ3"/>
<keyword evidence="1" id="KW-0238">DNA-binding</keyword>
<dbReference type="GO" id="GO:0006310">
    <property type="term" value="P:DNA recombination"/>
    <property type="evidence" value="ECO:0007669"/>
    <property type="project" value="UniProtKB-KW"/>
</dbReference>
<evidence type="ECO:0000256" key="1">
    <source>
        <dbReference type="ARBA" id="ARBA00023125"/>
    </source>
</evidence>
<sequence length="312" mass="33729">MPPIGKFTLTFGLVAIPVSMTSATSSHKISFRQVHTEDMGRVRYRKTCELDEHVLDQEDIGRAWEAPDGRLVPISDEELDELPLPTARTIEISGFLDLGDVPGEMFGQPYFLAPSSDAAKKPYVLMRQALERSGKAAVGKYALRGSGEALGLIYAAGDILVVHRLRWPDELRSPAGAAPPADVDLDPAEVDAALEYIAAMGDLDMEQMHDEYSEAVQALIEAKVEHHAPPTPAREPAEASVTDLMGALKTAAERARADRGEDADIHHLDERRPAKKAAAKKTTGKKTAAKKTAAKKAAKNAPAKKSPRKRAG</sequence>
<dbReference type="Pfam" id="PF02735">
    <property type="entry name" value="Ku"/>
    <property type="match status" value="1"/>
</dbReference>
<feature type="region of interest" description="Disordered" evidence="3">
    <location>
        <begin position="250"/>
        <end position="312"/>
    </location>
</feature>
<keyword evidence="6" id="KW-1185">Reference proteome</keyword>
<feature type="compositionally biased region" description="Basic residues" evidence="3">
    <location>
        <begin position="273"/>
        <end position="298"/>
    </location>
</feature>
<dbReference type="GO" id="GO:0003690">
    <property type="term" value="F:double-stranded DNA binding"/>
    <property type="evidence" value="ECO:0007669"/>
    <property type="project" value="TreeGrafter"/>
</dbReference>
<dbReference type="Gene3D" id="2.40.290.10">
    <property type="match status" value="1"/>
</dbReference>
<dbReference type="PANTHER" id="PTHR41251">
    <property type="entry name" value="NON-HOMOLOGOUS END JOINING PROTEIN KU"/>
    <property type="match status" value="1"/>
</dbReference>
<dbReference type="SUPFAM" id="SSF100939">
    <property type="entry name" value="SPOC domain-like"/>
    <property type="match status" value="1"/>
</dbReference>
<evidence type="ECO:0000259" key="4">
    <source>
        <dbReference type="SMART" id="SM00559"/>
    </source>
</evidence>
<dbReference type="InterPro" id="IPR016194">
    <property type="entry name" value="SPOC-like_C_dom_sf"/>
</dbReference>
<dbReference type="OrthoDB" id="9795084at2"/>
<dbReference type="NCBIfam" id="TIGR02772">
    <property type="entry name" value="Ku_bact"/>
    <property type="match status" value="1"/>
</dbReference>
<dbReference type="PIRSF" id="PIRSF006493">
    <property type="entry name" value="Prok_Ku"/>
    <property type="match status" value="1"/>
</dbReference>
<keyword evidence="2" id="KW-0233">DNA recombination</keyword>
<dbReference type="SMART" id="SM00559">
    <property type="entry name" value="Ku78"/>
    <property type="match status" value="1"/>
</dbReference>
<evidence type="ECO:0000256" key="2">
    <source>
        <dbReference type="ARBA" id="ARBA00023172"/>
    </source>
</evidence>
<evidence type="ECO:0000256" key="3">
    <source>
        <dbReference type="SAM" id="MobiDB-lite"/>
    </source>
</evidence>
<dbReference type="PANTHER" id="PTHR41251:SF1">
    <property type="entry name" value="NON-HOMOLOGOUS END JOINING PROTEIN KU"/>
    <property type="match status" value="1"/>
</dbReference>
<feature type="compositionally biased region" description="Basic and acidic residues" evidence="3">
    <location>
        <begin position="251"/>
        <end position="272"/>
    </location>
</feature>
<feature type="domain" description="Ku" evidence="4">
    <location>
        <begin position="52"/>
        <end position="182"/>
    </location>
</feature>
<proteinExistence type="predicted"/>